<feature type="domain" description="RecF/RecN/SMC N-terminal" evidence="11">
    <location>
        <begin position="8"/>
        <end position="511"/>
    </location>
</feature>
<dbReference type="InterPro" id="IPR027417">
    <property type="entry name" value="P-loop_NTPase"/>
</dbReference>
<gene>
    <name evidence="12" type="ORF">A9Q84_21200</name>
</gene>
<keyword evidence="7 9" id="KW-0234">DNA repair</keyword>
<comment type="similarity">
    <text evidence="2 9">Belongs to the RecN family.</text>
</comment>
<dbReference type="Gene3D" id="3.40.50.300">
    <property type="entry name" value="P-loop containing nucleotide triphosphate hydrolases"/>
    <property type="match status" value="2"/>
</dbReference>
<evidence type="ECO:0000313" key="12">
    <source>
        <dbReference type="EMBL" id="OUR93023.1"/>
    </source>
</evidence>
<keyword evidence="4" id="KW-0547">Nucleotide-binding</keyword>
<evidence type="ECO:0000259" key="11">
    <source>
        <dbReference type="Pfam" id="PF02463"/>
    </source>
</evidence>
<feature type="coiled-coil region" evidence="10">
    <location>
        <begin position="158"/>
        <end position="192"/>
    </location>
</feature>
<keyword evidence="6" id="KW-0067">ATP-binding</keyword>
<proteinExistence type="inferred from homology"/>
<evidence type="ECO:0000256" key="7">
    <source>
        <dbReference type="ARBA" id="ARBA00023204"/>
    </source>
</evidence>
<keyword evidence="5 9" id="KW-0227">DNA damage</keyword>
<evidence type="ECO:0000256" key="2">
    <source>
        <dbReference type="ARBA" id="ARBA00009441"/>
    </source>
</evidence>
<evidence type="ECO:0000256" key="9">
    <source>
        <dbReference type="PIRNR" id="PIRNR003128"/>
    </source>
</evidence>
<evidence type="ECO:0000256" key="1">
    <source>
        <dbReference type="ARBA" id="ARBA00003618"/>
    </source>
</evidence>
<dbReference type="InterPro" id="IPR003395">
    <property type="entry name" value="RecF/RecN/SMC_N"/>
</dbReference>
<evidence type="ECO:0000256" key="6">
    <source>
        <dbReference type="ARBA" id="ARBA00022840"/>
    </source>
</evidence>
<comment type="function">
    <text evidence="1 9">May be involved in recombinational repair of damaged DNA.</text>
</comment>
<reference evidence="13" key="1">
    <citation type="journal article" date="2017" name="Proc. Natl. Acad. Sci. U.S.A.">
        <title>Simulation of Deepwater Horizon oil plume reveals substrate specialization within a complex community of hydrocarbon-degraders.</title>
        <authorList>
            <person name="Hu P."/>
            <person name="Dubinsky E.A."/>
            <person name="Probst A.J."/>
            <person name="Wang J."/>
            <person name="Sieber C.M.K."/>
            <person name="Tom L.M."/>
            <person name="Gardinali P."/>
            <person name="Banfield J.F."/>
            <person name="Atlas R.M."/>
            <person name="Andersen G.L."/>
        </authorList>
    </citation>
    <scope>NUCLEOTIDE SEQUENCE [LARGE SCALE GENOMIC DNA]</scope>
</reference>
<dbReference type="GO" id="GO:0006281">
    <property type="term" value="P:DNA repair"/>
    <property type="evidence" value="ECO:0007669"/>
    <property type="project" value="UniProtKB-KW"/>
</dbReference>
<evidence type="ECO:0000256" key="5">
    <source>
        <dbReference type="ARBA" id="ARBA00022763"/>
    </source>
</evidence>
<dbReference type="PANTHER" id="PTHR11059">
    <property type="entry name" value="DNA REPAIR PROTEIN RECN"/>
    <property type="match status" value="1"/>
</dbReference>
<dbReference type="PANTHER" id="PTHR11059:SF0">
    <property type="entry name" value="DNA REPAIR PROTEIN RECN"/>
    <property type="match status" value="1"/>
</dbReference>
<keyword evidence="10" id="KW-0175">Coiled coil</keyword>
<dbReference type="GO" id="GO:0043590">
    <property type="term" value="C:bacterial nucleoid"/>
    <property type="evidence" value="ECO:0007669"/>
    <property type="project" value="TreeGrafter"/>
</dbReference>
<dbReference type="Proteomes" id="UP000196531">
    <property type="component" value="Unassembled WGS sequence"/>
</dbReference>
<evidence type="ECO:0000256" key="4">
    <source>
        <dbReference type="ARBA" id="ARBA00022741"/>
    </source>
</evidence>
<dbReference type="GO" id="GO:0005524">
    <property type="term" value="F:ATP binding"/>
    <property type="evidence" value="ECO:0007669"/>
    <property type="project" value="UniProtKB-KW"/>
</dbReference>
<dbReference type="AlphaFoldDB" id="A0A1Y5F808"/>
<dbReference type="GO" id="GO:0009432">
    <property type="term" value="P:SOS response"/>
    <property type="evidence" value="ECO:0007669"/>
    <property type="project" value="TreeGrafter"/>
</dbReference>
<dbReference type="InterPro" id="IPR004604">
    <property type="entry name" value="DNA_recomb/repair_RecN"/>
</dbReference>
<dbReference type="PIRSF" id="PIRSF003128">
    <property type="entry name" value="RecN"/>
    <property type="match status" value="1"/>
</dbReference>
<dbReference type="SUPFAM" id="SSF52540">
    <property type="entry name" value="P-loop containing nucleoside triphosphate hydrolases"/>
    <property type="match status" value="1"/>
</dbReference>
<protein>
    <recommendedName>
        <fullName evidence="3 9">DNA repair protein RecN</fullName>
    </recommendedName>
    <alternativeName>
        <fullName evidence="8 9">Recombination protein N</fullName>
    </alternativeName>
</protein>
<sequence length="536" mass="61239">MNKDKLILKTLTLNNFATFVNQEIDFGEKFSVIVGETGSGKSLILDALQLIFGHRADKKIIRKGADFSTVEAVFRCNDSTIRKYFDELGHPFSEDEIIIKRIITAEGSSKSYLNFQQCSLSTLNTIAKRHIDLVGQFDNQKLLSDDYQLKLLNDYGKLGELVNSYQKEFKNLKQLENKITEVVNKSRTLSQRKDYLEFQINEMEKLSPNVVDEDKLIHRKNELLNFQRKLESYTEVNHLLSDSQNSILSQMNRLLSKAESNDLLVEEDYSKFLESKEHLEDLSFKISKKLNPNEDESELQTIIESLDSYQKLKRKFSCDTIELEELYKGFKDEYSQIEDSNNQLVDLKNLLNSSREICWTKAHELHLLREKFAKKLSTQLSKKVKELRMEGATLKVNVLECEELNKDGISKISFQAETNSGEGFFKVKDIASGGELSRILLSLRQILSQGDTVSVFLFDEIDTGIGGETAISIGKALTEVALNSQVIAITHLPQIAKFSDHLIDVSKKQEKSRTFSFTSLIDNANKGKYIRDMAQL</sequence>
<evidence type="ECO:0000313" key="13">
    <source>
        <dbReference type="Proteomes" id="UP000196531"/>
    </source>
</evidence>
<dbReference type="GO" id="GO:0006310">
    <property type="term" value="P:DNA recombination"/>
    <property type="evidence" value="ECO:0007669"/>
    <property type="project" value="InterPro"/>
</dbReference>
<name>A0A1Y5F808_9BACT</name>
<comment type="caution">
    <text evidence="12">The sequence shown here is derived from an EMBL/GenBank/DDBJ whole genome shotgun (WGS) entry which is preliminary data.</text>
</comment>
<evidence type="ECO:0000256" key="8">
    <source>
        <dbReference type="ARBA" id="ARBA00033408"/>
    </source>
</evidence>
<accession>A0A1Y5F808</accession>
<organism evidence="12 13">
    <name type="scientific">Halobacteriovorax marinus</name>
    <dbReference type="NCBI Taxonomy" id="97084"/>
    <lineage>
        <taxon>Bacteria</taxon>
        <taxon>Pseudomonadati</taxon>
        <taxon>Bdellovibrionota</taxon>
        <taxon>Bacteriovoracia</taxon>
        <taxon>Bacteriovoracales</taxon>
        <taxon>Halobacteriovoraceae</taxon>
        <taxon>Halobacteriovorax</taxon>
    </lineage>
</organism>
<evidence type="ECO:0000256" key="3">
    <source>
        <dbReference type="ARBA" id="ARBA00021315"/>
    </source>
</evidence>
<evidence type="ECO:0000256" key="10">
    <source>
        <dbReference type="SAM" id="Coils"/>
    </source>
</evidence>
<dbReference type="EMBL" id="MAAO01000016">
    <property type="protein sequence ID" value="OUR93023.1"/>
    <property type="molecule type" value="Genomic_DNA"/>
</dbReference>
<dbReference type="Pfam" id="PF02463">
    <property type="entry name" value="SMC_N"/>
    <property type="match status" value="1"/>
</dbReference>